<dbReference type="InterPro" id="IPR001680">
    <property type="entry name" value="WD40_rpt"/>
</dbReference>
<feature type="compositionally biased region" description="Low complexity" evidence="7">
    <location>
        <begin position="653"/>
        <end position="665"/>
    </location>
</feature>
<feature type="compositionally biased region" description="Low complexity" evidence="7">
    <location>
        <begin position="564"/>
        <end position="596"/>
    </location>
</feature>
<evidence type="ECO:0000256" key="5">
    <source>
        <dbReference type="ARBA" id="ARBA00022833"/>
    </source>
</evidence>
<dbReference type="GeneID" id="19304231"/>
<dbReference type="InterPro" id="IPR015943">
    <property type="entry name" value="WD40/YVTN_repeat-like_dom_sf"/>
</dbReference>
<keyword evidence="4" id="KW-0863">Zinc-finger</keyword>
<dbReference type="SUPFAM" id="SSF50978">
    <property type="entry name" value="WD40 repeat-like"/>
    <property type="match status" value="1"/>
</dbReference>
<feature type="repeat" description="WD" evidence="6">
    <location>
        <begin position="250"/>
        <end position="286"/>
    </location>
</feature>
<dbReference type="OMA" id="RRVLWRP"/>
<feature type="compositionally biased region" description="Basic residues" evidence="7">
    <location>
        <begin position="880"/>
        <end position="893"/>
    </location>
</feature>
<feature type="compositionally biased region" description="Acidic residues" evidence="7">
    <location>
        <begin position="726"/>
        <end position="744"/>
    </location>
</feature>
<protein>
    <submittedName>
        <fullName evidence="8">WD40 repeat-like protein</fullName>
    </submittedName>
</protein>
<proteinExistence type="predicted"/>
<dbReference type="GO" id="GO:0016239">
    <property type="term" value="P:positive regulation of macroautophagy"/>
    <property type="evidence" value="ECO:0007669"/>
    <property type="project" value="TreeGrafter"/>
</dbReference>
<dbReference type="OrthoDB" id="60955at2759"/>
<dbReference type="Pfam" id="PF00400">
    <property type="entry name" value="WD40"/>
    <property type="match status" value="1"/>
</dbReference>
<dbReference type="STRING" id="670483.S7RPV5"/>
<feature type="compositionally biased region" description="Basic and acidic residues" evidence="7">
    <location>
        <begin position="826"/>
        <end position="837"/>
    </location>
</feature>
<dbReference type="PROSITE" id="PS50294">
    <property type="entry name" value="WD_REPEATS_REGION"/>
    <property type="match status" value="1"/>
</dbReference>
<evidence type="ECO:0000256" key="3">
    <source>
        <dbReference type="ARBA" id="ARBA00022737"/>
    </source>
</evidence>
<dbReference type="GO" id="GO:0061700">
    <property type="term" value="C:GATOR2 complex"/>
    <property type="evidence" value="ECO:0007669"/>
    <property type="project" value="TreeGrafter"/>
</dbReference>
<feature type="compositionally biased region" description="Pro residues" evidence="7">
    <location>
        <begin position="526"/>
        <end position="535"/>
    </location>
</feature>
<dbReference type="Proteomes" id="UP000030669">
    <property type="component" value="Unassembled WGS sequence"/>
</dbReference>
<feature type="compositionally biased region" description="Low complexity" evidence="7">
    <location>
        <begin position="609"/>
        <end position="625"/>
    </location>
</feature>
<feature type="compositionally biased region" description="Acidic residues" evidence="7">
    <location>
        <begin position="753"/>
        <end position="764"/>
    </location>
</feature>
<feature type="compositionally biased region" description="Acidic residues" evidence="7">
    <location>
        <begin position="680"/>
        <end position="696"/>
    </location>
</feature>
<feature type="region of interest" description="Disordered" evidence="7">
    <location>
        <begin position="1"/>
        <end position="57"/>
    </location>
</feature>
<dbReference type="GO" id="GO:0005774">
    <property type="term" value="C:vacuolar membrane"/>
    <property type="evidence" value="ECO:0007669"/>
    <property type="project" value="TreeGrafter"/>
</dbReference>
<keyword evidence="9" id="KW-1185">Reference proteome</keyword>
<dbReference type="AlphaFoldDB" id="S7RPV5"/>
<dbReference type="PROSITE" id="PS00678">
    <property type="entry name" value="WD_REPEATS_1"/>
    <property type="match status" value="2"/>
</dbReference>
<evidence type="ECO:0000256" key="6">
    <source>
        <dbReference type="PROSITE-ProRule" id="PRU00221"/>
    </source>
</evidence>
<evidence type="ECO:0000256" key="1">
    <source>
        <dbReference type="ARBA" id="ARBA00022574"/>
    </source>
</evidence>
<dbReference type="KEGG" id="gtr:GLOTRDRAFT_139369"/>
<evidence type="ECO:0000256" key="7">
    <source>
        <dbReference type="SAM" id="MobiDB-lite"/>
    </source>
</evidence>
<evidence type="ECO:0000256" key="2">
    <source>
        <dbReference type="ARBA" id="ARBA00022723"/>
    </source>
</evidence>
<dbReference type="eggNOG" id="KOG0269">
    <property type="taxonomic scope" value="Eukaryota"/>
</dbReference>
<evidence type="ECO:0000313" key="9">
    <source>
        <dbReference type="Proteomes" id="UP000030669"/>
    </source>
</evidence>
<feature type="compositionally biased region" description="Low complexity" evidence="7">
    <location>
        <begin position="847"/>
        <end position="857"/>
    </location>
</feature>
<keyword evidence="1 6" id="KW-0853">WD repeat</keyword>
<organism evidence="8 9">
    <name type="scientific">Gloeophyllum trabeum (strain ATCC 11539 / FP-39264 / Madison 617)</name>
    <name type="common">Brown rot fungus</name>
    <dbReference type="NCBI Taxonomy" id="670483"/>
    <lineage>
        <taxon>Eukaryota</taxon>
        <taxon>Fungi</taxon>
        <taxon>Dikarya</taxon>
        <taxon>Basidiomycota</taxon>
        <taxon>Agaricomycotina</taxon>
        <taxon>Agaricomycetes</taxon>
        <taxon>Gloeophyllales</taxon>
        <taxon>Gloeophyllaceae</taxon>
        <taxon>Gloeophyllum</taxon>
    </lineage>
</organism>
<dbReference type="GO" id="GO:1904263">
    <property type="term" value="P:positive regulation of TORC1 signaling"/>
    <property type="evidence" value="ECO:0007669"/>
    <property type="project" value="TreeGrafter"/>
</dbReference>
<dbReference type="PANTHER" id="PTHR46200:SF1">
    <property type="entry name" value="GATOR COMPLEX PROTEIN WDR24"/>
    <property type="match status" value="1"/>
</dbReference>
<dbReference type="InterPro" id="IPR036322">
    <property type="entry name" value="WD40_repeat_dom_sf"/>
</dbReference>
<keyword evidence="5" id="KW-0862">Zinc</keyword>
<dbReference type="InterPro" id="IPR037590">
    <property type="entry name" value="WDR24"/>
</dbReference>
<feature type="repeat" description="WD" evidence="6">
    <location>
        <begin position="159"/>
        <end position="201"/>
    </location>
</feature>
<dbReference type="GO" id="GO:0008270">
    <property type="term" value="F:zinc ion binding"/>
    <property type="evidence" value="ECO:0007669"/>
    <property type="project" value="UniProtKB-KW"/>
</dbReference>
<gene>
    <name evidence="8" type="ORF">GLOTRDRAFT_139369</name>
</gene>
<dbReference type="RefSeq" id="XP_007867138.1">
    <property type="nucleotide sequence ID" value="XM_007868947.1"/>
</dbReference>
<dbReference type="Gene3D" id="2.130.10.10">
    <property type="entry name" value="YVTN repeat-like/Quinoprotein amine dehydrogenase"/>
    <property type="match status" value="1"/>
</dbReference>
<feature type="region of interest" description="Disordered" evidence="7">
    <location>
        <begin position="525"/>
        <end position="905"/>
    </location>
</feature>
<dbReference type="GO" id="GO:0005829">
    <property type="term" value="C:cytosol"/>
    <property type="evidence" value="ECO:0007669"/>
    <property type="project" value="TreeGrafter"/>
</dbReference>
<dbReference type="SMART" id="SM00320">
    <property type="entry name" value="WD40"/>
    <property type="match status" value="4"/>
</dbReference>
<dbReference type="InterPro" id="IPR019775">
    <property type="entry name" value="WD40_repeat_CS"/>
</dbReference>
<dbReference type="PANTHER" id="PTHR46200">
    <property type="entry name" value="GATOR COMPLEX PROTEIN WDR24"/>
    <property type="match status" value="1"/>
</dbReference>
<dbReference type="HOGENOM" id="CLU_007954_0_0_1"/>
<keyword evidence="2" id="KW-0479">Metal-binding</keyword>
<feature type="compositionally biased region" description="Low complexity" evidence="7">
    <location>
        <begin position="787"/>
        <end position="806"/>
    </location>
</feature>
<sequence>MLSTTKPSPQRPSLHIPGPGPSALSDLFSDSREHGYQGPSRTVRFPRATPAGPGAIAQSEDGVRCAVAGQESLRIMRVSAPDEEGAVHEDDKTAVGSGGHRIGASRNLWTGSGLKMDSASTDVAWGHGAYDNKILTSARNGELIMWDINKAGSKYERRAKDHIRSIHKIAYSHIVPYYCVTASADEHIRIWDLRSMTRSINKIRQRASVRTVVLSPSTARPLEAVVGLENGSILRWDLTKGQLGQLAHVPVAHAGPVLALDWRPPADGGAWVASGGLDRCVKVWDLAPPAPAPADNKHRPRYTLRARAPAPRVRWRPAYACELAVVGEGVDVWDVRRGWVAKWAVAESEGATDIAWRDSHALWAHHASGAFAQLDVRNATRPLDAVPRAALSWHARGALAFAVDRGGAGTGEVPFDDVHPDVRELARERGGRLKALGDPPYYPATQAVGAVVVGEGEGGVGGAGVGEGEGEGEGAFARLARGYVLEGERVGVCERNAELAFAVGKEDAARAWLLVAALLTDLVPDSQPPPTPPRTPTSVATPPLPHSVSAPASVPILKTRTGKSGSQVSSRRASSSDPAAQQRGTSSPSPSRASSSTLHHRTDAPPPQRRNTPTPASSTSPSPRRVNVALPPLAPRRESGTSLFKPRALSLYRRPSVSRSVPESPGEGARSSLRHVGEGALDDSDSDSDGEEEEEEQARARAYRAPALGAKVAPATPSPLSRDSQEWSEGEEDRDGDGDDEEESPSPASTDTEGGEDADADADAVGDSSSERARARRSRSRSEPRSRSSTIASLAARAARPPLSQRGSCSSMRTVVAEAGARNAPLRRDDTVRDLRGARAGTGAGAGASSRATSRKASPAHTRQTSLALSGELISDTGHRRASKSRSPVRGRKRREEEEVRERERKLREVGWSALRDSLEVFADMGDVQTCAMLCMVAPNELRVGKERVVRFLEAYIGLSYPSFVPPPNL</sequence>
<keyword evidence="3" id="KW-0677">Repeat</keyword>
<evidence type="ECO:0000313" key="8">
    <source>
        <dbReference type="EMBL" id="EPQ54919.1"/>
    </source>
</evidence>
<accession>S7RPV5</accession>
<feature type="compositionally biased region" description="Basic and acidic residues" evidence="7">
    <location>
        <begin position="894"/>
        <end position="905"/>
    </location>
</feature>
<reference evidence="8 9" key="1">
    <citation type="journal article" date="2012" name="Science">
        <title>The Paleozoic origin of enzymatic lignin decomposition reconstructed from 31 fungal genomes.</title>
        <authorList>
            <person name="Floudas D."/>
            <person name="Binder M."/>
            <person name="Riley R."/>
            <person name="Barry K."/>
            <person name="Blanchette R.A."/>
            <person name="Henrissat B."/>
            <person name="Martinez A.T."/>
            <person name="Otillar R."/>
            <person name="Spatafora J.W."/>
            <person name="Yadav J.S."/>
            <person name="Aerts A."/>
            <person name="Benoit I."/>
            <person name="Boyd A."/>
            <person name="Carlson A."/>
            <person name="Copeland A."/>
            <person name="Coutinho P.M."/>
            <person name="de Vries R.P."/>
            <person name="Ferreira P."/>
            <person name="Findley K."/>
            <person name="Foster B."/>
            <person name="Gaskell J."/>
            <person name="Glotzer D."/>
            <person name="Gorecki P."/>
            <person name="Heitman J."/>
            <person name="Hesse C."/>
            <person name="Hori C."/>
            <person name="Igarashi K."/>
            <person name="Jurgens J.A."/>
            <person name="Kallen N."/>
            <person name="Kersten P."/>
            <person name="Kohler A."/>
            <person name="Kuees U."/>
            <person name="Kumar T.K.A."/>
            <person name="Kuo A."/>
            <person name="LaButti K."/>
            <person name="Larrondo L.F."/>
            <person name="Lindquist E."/>
            <person name="Ling A."/>
            <person name="Lombard V."/>
            <person name="Lucas S."/>
            <person name="Lundell T."/>
            <person name="Martin R."/>
            <person name="McLaughlin D.J."/>
            <person name="Morgenstern I."/>
            <person name="Morin E."/>
            <person name="Murat C."/>
            <person name="Nagy L.G."/>
            <person name="Nolan M."/>
            <person name="Ohm R.A."/>
            <person name="Patyshakuliyeva A."/>
            <person name="Rokas A."/>
            <person name="Ruiz-Duenas F.J."/>
            <person name="Sabat G."/>
            <person name="Salamov A."/>
            <person name="Samejima M."/>
            <person name="Schmutz J."/>
            <person name="Slot J.C."/>
            <person name="St John F."/>
            <person name="Stenlid J."/>
            <person name="Sun H."/>
            <person name="Sun S."/>
            <person name="Syed K."/>
            <person name="Tsang A."/>
            <person name="Wiebenga A."/>
            <person name="Young D."/>
            <person name="Pisabarro A."/>
            <person name="Eastwood D.C."/>
            <person name="Martin F."/>
            <person name="Cullen D."/>
            <person name="Grigoriev I.V."/>
            <person name="Hibbett D.S."/>
        </authorList>
    </citation>
    <scope>NUCLEOTIDE SEQUENCE [LARGE SCALE GENOMIC DNA]</scope>
    <source>
        <strain evidence="8 9">ATCC 11539</strain>
    </source>
</reference>
<dbReference type="PROSITE" id="PS50082">
    <property type="entry name" value="WD_REPEATS_2"/>
    <property type="match status" value="2"/>
</dbReference>
<dbReference type="EMBL" id="KB469303">
    <property type="protein sequence ID" value="EPQ54919.1"/>
    <property type="molecule type" value="Genomic_DNA"/>
</dbReference>
<evidence type="ECO:0000256" key="4">
    <source>
        <dbReference type="ARBA" id="ARBA00022771"/>
    </source>
</evidence>
<name>S7RPV5_GLOTA</name>